<evidence type="ECO:0000313" key="9">
    <source>
        <dbReference type="Proteomes" id="UP000077961"/>
    </source>
</evidence>
<dbReference type="PROSITE" id="PS50850">
    <property type="entry name" value="MFS"/>
    <property type="match status" value="1"/>
</dbReference>
<evidence type="ECO:0000256" key="3">
    <source>
        <dbReference type="ARBA" id="ARBA00022989"/>
    </source>
</evidence>
<feature type="transmembrane region" description="Helical" evidence="5">
    <location>
        <begin position="154"/>
        <end position="175"/>
    </location>
</feature>
<feature type="transmembrane region" description="Helical" evidence="5">
    <location>
        <begin position="255"/>
        <end position="275"/>
    </location>
</feature>
<dbReference type="InterPro" id="IPR011701">
    <property type="entry name" value="MFS"/>
</dbReference>
<evidence type="ECO:0000313" key="10">
    <source>
        <dbReference type="Proteomes" id="UP000078116"/>
    </source>
</evidence>
<feature type="transmembrane region" description="Helical" evidence="5">
    <location>
        <begin position="181"/>
        <end position="200"/>
    </location>
</feature>
<comment type="caution">
    <text evidence="8">The sequence shown here is derived from an EMBL/GenBank/DDBJ whole genome shotgun (WGS) entry which is preliminary data.</text>
</comment>
<proteinExistence type="predicted"/>
<evidence type="ECO:0000313" key="7">
    <source>
        <dbReference type="EMBL" id="OAJ52595.1"/>
    </source>
</evidence>
<dbReference type="GO" id="GO:0046943">
    <property type="term" value="F:carboxylic acid transmembrane transporter activity"/>
    <property type="evidence" value="ECO:0007669"/>
    <property type="project" value="TreeGrafter"/>
</dbReference>
<dbReference type="Gene3D" id="1.20.1250.20">
    <property type="entry name" value="MFS general substrate transporter like domains"/>
    <property type="match status" value="1"/>
</dbReference>
<dbReference type="AlphaFoldDB" id="A0A1A9MZI7"/>
<evidence type="ECO:0000313" key="8">
    <source>
        <dbReference type="EMBL" id="OAJ52795.1"/>
    </source>
</evidence>
<feature type="transmembrane region" description="Helical" evidence="5">
    <location>
        <begin position="418"/>
        <end position="436"/>
    </location>
</feature>
<evidence type="ECO:0000256" key="4">
    <source>
        <dbReference type="ARBA" id="ARBA00023136"/>
    </source>
</evidence>
<feature type="transmembrane region" description="Helical" evidence="5">
    <location>
        <begin position="351"/>
        <end position="374"/>
    </location>
</feature>
<dbReference type="InterPro" id="IPR005829">
    <property type="entry name" value="Sugar_transporter_CS"/>
</dbReference>
<reference evidence="9 10" key="1">
    <citation type="submission" date="2016-04" db="EMBL/GenBank/DDBJ databases">
        <title>Reclassification of Paraburkholderia panaciterrae (Farh et al. 2015) Dobritsa &amp; Samadpour 2016 as a later homotypic synonym of Paraburkholderia ginsengiterrae (Farh et al. 2015) Dobritsa &amp; Samadpour 2016.</title>
        <authorList>
            <person name="Dobritsa A.P."/>
            <person name="Kutumbaka K."/>
            <person name="Samadpour M."/>
        </authorList>
    </citation>
    <scope>NUCLEOTIDE SEQUENCE [LARGE SCALE GENOMIC DNA]</scope>
    <source>
        <strain evidence="8 10">DCY85</strain>
        <strain evidence="7 9">DCY85-1</strain>
    </source>
</reference>
<evidence type="ECO:0000256" key="5">
    <source>
        <dbReference type="SAM" id="Phobius"/>
    </source>
</evidence>
<dbReference type="CDD" id="cd17365">
    <property type="entry name" value="MFS_PcaK_like"/>
    <property type="match status" value="1"/>
</dbReference>
<feature type="transmembrane region" description="Helical" evidence="5">
    <location>
        <begin position="295"/>
        <end position="315"/>
    </location>
</feature>
<dbReference type="Proteomes" id="UP000078116">
    <property type="component" value="Unassembled WGS sequence"/>
</dbReference>
<keyword evidence="4 5" id="KW-0472">Membrane</keyword>
<feature type="transmembrane region" description="Helical" evidence="5">
    <location>
        <begin position="26"/>
        <end position="49"/>
    </location>
</feature>
<dbReference type="Proteomes" id="UP000077961">
    <property type="component" value="Unassembled WGS sequence"/>
</dbReference>
<feature type="transmembrane region" description="Helical" evidence="5">
    <location>
        <begin position="386"/>
        <end position="406"/>
    </location>
</feature>
<organism evidence="8 10">
    <name type="scientific">Paraburkholderia ginsengiterrae</name>
    <dbReference type="NCBI Taxonomy" id="1462993"/>
    <lineage>
        <taxon>Bacteria</taxon>
        <taxon>Pseudomonadati</taxon>
        <taxon>Pseudomonadota</taxon>
        <taxon>Betaproteobacteria</taxon>
        <taxon>Burkholderiales</taxon>
        <taxon>Burkholderiaceae</taxon>
        <taxon>Paraburkholderia</taxon>
    </lineage>
</organism>
<dbReference type="SUPFAM" id="SSF103473">
    <property type="entry name" value="MFS general substrate transporter"/>
    <property type="match status" value="1"/>
</dbReference>
<keyword evidence="3 5" id="KW-1133">Transmembrane helix</keyword>
<comment type="subcellular location">
    <subcellularLocation>
        <location evidence="1">Membrane</location>
        <topology evidence="1">Multi-pass membrane protein</topology>
    </subcellularLocation>
</comment>
<feature type="transmembrane region" description="Helical" evidence="5">
    <location>
        <begin position="120"/>
        <end position="142"/>
    </location>
</feature>
<dbReference type="InterPro" id="IPR036259">
    <property type="entry name" value="MFS_trans_sf"/>
</dbReference>
<evidence type="ECO:0000256" key="2">
    <source>
        <dbReference type="ARBA" id="ARBA00022692"/>
    </source>
</evidence>
<dbReference type="InterPro" id="IPR020846">
    <property type="entry name" value="MFS_dom"/>
</dbReference>
<accession>A0A1A9MZI7</accession>
<dbReference type="EMBL" id="LXKA01000371">
    <property type="protein sequence ID" value="OAJ52795.1"/>
    <property type="molecule type" value="Genomic_DNA"/>
</dbReference>
<dbReference type="PANTHER" id="PTHR23508:SF10">
    <property type="entry name" value="CARBOXYLIC ACID TRANSPORTER PROTEIN HOMOLOG"/>
    <property type="match status" value="1"/>
</dbReference>
<dbReference type="STRING" id="1462993.A6V36_13800"/>
<sequence length="444" mass="46284">MVDSAKSAQPETPGEVKGKLSTLQSLLVFLCFLVVVFDGLDTVVTGFVAPSLAHDFSVAHTALGPFLSMALIGMTVGALISGPLADRIGRKPVLLGSVLLFGLCTLSCAASDSILELTVLRLFTGLGLGGAMPSAGTLLSEYMPPSRRAFFTNLMYCGFPLGASLGGFLAATIIPHWGWRGVFFAGGIAPLFLLLGLFAMPESIRFMKVRNWPETKISRVLSRLPAGTIVLGTDTAASEGKSEGGGLRMIMSRRFMPGTVLLWLAYFMGLLVFYLQTSWLPTLLQGANFSPRQSATISALLPFGGVLGTVVCGWMLDRFASYRVVACAFALGGLSLFAASRSLSSVAPLSAAMFASGVFLVGAQSSMLSLAMSFYPTSCRATGSAWMLGVGRAGGIVGAFAGGYLLHEGLGIETTVSLLAPAALLAAASVAVCGSLRPRTSQSL</sequence>
<name>A0A1A9MZI7_9BURK</name>
<dbReference type="PROSITE" id="PS00217">
    <property type="entry name" value="SUGAR_TRANSPORT_2"/>
    <property type="match status" value="1"/>
</dbReference>
<evidence type="ECO:0000256" key="1">
    <source>
        <dbReference type="ARBA" id="ARBA00004141"/>
    </source>
</evidence>
<dbReference type="PROSITE" id="PS00216">
    <property type="entry name" value="SUGAR_TRANSPORT_1"/>
    <property type="match status" value="1"/>
</dbReference>
<feature type="transmembrane region" description="Helical" evidence="5">
    <location>
        <begin position="93"/>
        <end position="114"/>
    </location>
</feature>
<gene>
    <name evidence="7" type="ORF">A6V36_13800</name>
    <name evidence="8" type="ORF">A6V37_09405</name>
</gene>
<evidence type="ECO:0000259" key="6">
    <source>
        <dbReference type="PROSITE" id="PS50850"/>
    </source>
</evidence>
<dbReference type="PANTHER" id="PTHR23508">
    <property type="entry name" value="CARBOXYLIC ACID TRANSPORTER PROTEIN HOMOLOG"/>
    <property type="match status" value="1"/>
</dbReference>
<dbReference type="GO" id="GO:0005886">
    <property type="term" value="C:plasma membrane"/>
    <property type="evidence" value="ECO:0007669"/>
    <property type="project" value="TreeGrafter"/>
</dbReference>
<feature type="domain" description="Major facilitator superfamily (MFS) profile" evidence="6">
    <location>
        <begin position="27"/>
        <end position="441"/>
    </location>
</feature>
<feature type="transmembrane region" description="Helical" evidence="5">
    <location>
        <begin position="322"/>
        <end position="339"/>
    </location>
</feature>
<keyword evidence="9" id="KW-1185">Reference proteome</keyword>
<dbReference type="EMBL" id="LXJZ01000231">
    <property type="protein sequence ID" value="OAJ52595.1"/>
    <property type="molecule type" value="Genomic_DNA"/>
</dbReference>
<protein>
    <recommendedName>
        <fullName evidence="6">Major facilitator superfamily (MFS) profile domain-containing protein</fullName>
    </recommendedName>
</protein>
<keyword evidence="2 5" id="KW-0812">Transmembrane</keyword>
<dbReference type="Pfam" id="PF07690">
    <property type="entry name" value="MFS_1"/>
    <property type="match status" value="1"/>
</dbReference>
<feature type="transmembrane region" description="Helical" evidence="5">
    <location>
        <begin position="61"/>
        <end position="81"/>
    </location>
</feature>